<dbReference type="AlphaFoldDB" id="A0A401TH23"/>
<dbReference type="STRING" id="137246.A0A401TH23"/>
<evidence type="ECO:0000313" key="14">
    <source>
        <dbReference type="Proteomes" id="UP000287033"/>
    </source>
</evidence>
<evidence type="ECO:0000256" key="9">
    <source>
        <dbReference type="ARBA" id="ARBA00022989"/>
    </source>
</evidence>
<evidence type="ECO:0000256" key="12">
    <source>
        <dbReference type="SAM" id="Phobius"/>
    </source>
</evidence>
<evidence type="ECO:0000256" key="2">
    <source>
        <dbReference type="ARBA" id="ARBA00022448"/>
    </source>
</evidence>
<dbReference type="Pfam" id="PF02411">
    <property type="entry name" value="MerT"/>
    <property type="match status" value="1"/>
</dbReference>
<dbReference type="Proteomes" id="UP000287033">
    <property type="component" value="Unassembled WGS sequence"/>
</dbReference>
<keyword evidence="9 12" id="KW-1133">Transmembrane helix</keyword>
<dbReference type="GO" id="GO:0005886">
    <property type="term" value="C:plasma membrane"/>
    <property type="evidence" value="ECO:0007669"/>
    <property type="project" value="UniProtKB-SubCell"/>
</dbReference>
<keyword evidence="6 12" id="KW-0812">Transmembrane</keyword>
<keyword evidence="10 12" id="KW-0472">Membrane</keyword>
<evidence type="ECO:0000256" key="4">
    <source>
        <dbReference type="ARBA" id="ARBA00022475"/>
    </source>
</evidence>
<dbReference type="InterPro" id="IPR003457">
    <property type="entry name" value="Transprt_MerT"/>
</dbReference>
<gene>
    <name evidence="13" type="ORF">chiPu_0025805</name>
</gene>
<evidence type="ECO:0000256" key="5">
    <source>
        <dbReference type="ARBA" id="ARBA00022519"/>
    </source>
</evidence>
<feature type="transmembrane region" description="Helical" evidence="12">
    <location>
        <begin position="113"/>
        <end position="131"/>
    </location>
</feature>
<dbReference type="OrthoDB" id="10252940at2759"/>
<evidence type="ECO:0000313" key="13">
    <source>
        <dbReference type="EMBL" id="GCC41906.1"/>
    </source>
</evidence>
<keyword evidence="2" id="KW-0813">Transport</keyword>
<evidence type="ECO:0000256" key="10">
    <source>
        <dbReference type="ARBA" id="ARBA00023136"/>
    </source>
</evidence>
<feature type="region of interest" description="Disordered" evidence="11">
    <location>
        <begin position="1"/>
        <end position="24"/>
    </location>
</feature>
<protein>
    <recommendedName>
        <fullName evidence="15">Mercuric transport protein MerT</fullName>
    </recommendedName>
</protein>
<keyword evidence="7" id="KW-0479">Metal-binding</keyword>
<evidence type="ECO:0000256" key="8">
    <source>
        <dbReference type="ARBA" id="ARBA00022914"/>
    </source>
</evidence>
<keyword evidence="14" id="KW-1185">Reference proteome</keyword>
<comment type="subcellular location">
    <subcellularLocation>
        <location evidence="1">Cell inner membrane</location>
        <topology evidence="1">Multi-pass membrane protein</topology>
    </subcellularLocation>
</comment>
<organism evidence="13 14">
    <name type="scientific">Chiloscyllium punctatum</name>
    <name type="common">Brownbanded bambooshark</name>
    <name type="synonym">Hemiscyllium punctatum</name>
    <dbReference type="NCBI Taxonomy" id="137246"/>
    <lineage>
        <taxon>Eukaryota</taxon>
        <taxon>Metazoa</taxon>
        <taxon>Chordata</taxon>
        <taxon>Craniata</taxon>
        <taxon>Vertebrata</taxon>
        <taxon>Chondrichthyes</taxon>
        <taxon>Elasmobranchii</taxon>
        <taxon>Galeomorphii</taxon>
        <taxon>Galeoidea</taxon>
        <taxon>Orectolobiformes</taxon>
        <taxon>Hemiscylliidae</taxon>
        <taxon>Chiloscyllium</taxon>
    </lineage>
</organism>
<accession>A0A401TH23</accession>
<evidence type="ECO:0000256" key="7">
    <source>
        <dbReference type="ARBA" id="ARBA00022723"/>
    </source>
</evidence>
<dbReference type="OMA" id="MEPERVN"/>
<feature type="transmembrane region" description="Helical" evidence="12">
    <location>
        <begin position="75"/>
        <end position="92"/>
    </location>
</feature>
<reference evidence="13 14" key="1">
    <citation type="journal article" date="2018" name="Nat. Ecol. Evol.">
        <title>Shark genomes provide insights into elasmobranch evolution and the origin of vertebrates.</title>
        <authorList>
            <person name="Hara Y"/>
            <person name="Yamaguchi K"/>
            <person name="Onimaru K"/>
            <person name="Kadota M"/>
            <person name="Koyanagi M"/>
            <person name="Keeley SD"/>
            <person name="Tatsumi K"/>
            <person name="Tanaka K"/>
            <person name="Motone F"/>
            <person name="Kageyama Y"/>
            <person name="Nozu R"/>
            <person name="Adachi N"/>
            <person name="Nishimura O"/>
            <person name="Nakagawa R"/>
            <person name="Tanegashima C"/>
            <person name="Kiyatake I"/>
            <person name="Matsumoto R"/>
            <person name="Murakumo K"/>
            <person name="Nishida K"/>
            <person name="Terakita A"/>
            <person name="Kuratani S"/>
            <person name="Sato K"/>
            <person name="Hyodo S Kuraku.S."/>
        </authorList>
    </citation>
    <scope>NUCLEOTIDE SEQUENCE [LARGE SCALE GENOMIC DNA]</scope>
</reference>
<keyword evidence="3" id="KW-0475">Mercuric resistance</keyword>
<dbReference type="GO" id="GO:0015097">
    <property type="term" value="F:mercury ion transmembrane transporter activity"/>
    <property type="evidence" value="ECO:0007669"/>
    <property type="project" value="InterPro"/>
</dbReference>
<name>A0A401TH23_CHIPU</name>
<keyword evidence="8" id="KW-0476">Mercury</keyword>
<keyword evidence="4" id="KW-1003">Cell membrane</keyword>
<evidence type="ECO:0000256" key="11">
    <source>
        <dbReference type="SAM" id="MobiDB-lite"/>
    </source>
</evidence>
<proteinExistence type="predicted"/>
<evidence type="ECO:0000256" key="6">
    <source>
        <dbReference type="ARBA" id="ARBA00022692"/>
    </source>
</evidence>
<keyword evidence="5" id="KW-0997">Cell inner membrane</keyword>
<comment type="caution">
    <text evidence="13">The sequence shown here is derived from an EMBL/GenBank/DDBJ whole genome shotgun (WGS) entry which is preliminary data.</text>
</comment>
<feature type="transmembrane region" description="Helical" evidence="12">
    <location>
        <begin position="37"/>
        <end position="63"/>
    </location>
</feature>
<sequence>MDKIVQQNFTGATPSSREADRGDSSTRTARLASVGGILAALGAASCCVVPFALFTLGISGAWISNLTALEPYQPIFAVVTFAFLGYGFYLVYRKPKVDCAEDSYCAKPRSGRTAKIGLWVATVLVIVALGFPKIAPLFL</sequence>
<dbReference type="GO" id="GO:0046872">
    <property type="term" value="F:metal ion binding"/>
    <property type="evidence" value="ECO:0007669"/>
    <property type="project" value="UniProtKB-KW"/>
</dbReference>
<evidence type="ECO:0008006" key="15">
    <source>
        <dbReference type="Google" id="ProtNLM"/>
    </source>
</evidence>
<evidence type="ECO:0000256" key="3">
    <source>
        <dbReference type="ARBA" id="ARBA00022466"/>
    </source>
</evidence>
<feature type="compositionally biased region" description="Polar residues" evidence="11">
    <location>
        <begin position="1"/>
        <end position="16"/>
    </location>
</feature>
<dbReference type="EMBL" id="BEZZ01066055">
    <property type="protein sequence ID" value="GCC41906.1"/>
    <property type="molecule type" value="Genomic_DNA"/>
</dbReference>
<evidence type="ECO:0000256" key="1">
    <source>
        <dbReference type="ARBA" id="ARBA00004429"/>
    </source>
</evidence>